<dbReference type="InterPro" id="IPR014729">
    <property type="entry name" value="Rossmann-like_a/b/a_fold"/>
</dbReference>
<sequence length="65" mass="7001">MIAVGFDLQDCDGFTDSVDIGLVHFAVAQAAPSFSNSIPQIYSTISNIHRAILCAGSVFMSYKRC</sequence>
<gene>
    <name evidence="1" type="ORF">EV421DRAFT_1810649</name>
</gene>
<protein>
    <submittedName>
        <fullName evidence="1">Uncharacterized protein</fullName>
    </submittedName>
</protein>
<proteinExistence type="predicted"/>
<dbReference type="Proteomes" id="UP001175226">
    <property type="component" value="Unassembled WGS sequence"/>
</dbReference>
<feature type="non-terminal residue" evidence="1">
    <location>
        <position position="65"/>
    </location>
</feature>
<keyword evidence="2" id="KW-1185">Reference proteome</keyword>
<dbReference type="EMBL" id="JAUEPT010000028">
    <property type="protein sequence ID" value="KAK0441898.1"/>
    <property type="molecule type" value="Genomic_DNA"/>
</dbReference>
<dbReference type="Gene3D" id="3.40.50.620">
    <property type="entry name" value="HUPs"/>
    <property type="match status" value="1"/>
</dbReference>
<evidence type="ECO:0000313" key="1">
    <source>
        <dbReference type="EMBL" id="KAK0441898.1"/>
    </source>
</evidence>
<organism evidence="1 2">
    <name type="scientific">Armillaria borealis</name>
    <dbReference type="NCBI Taxonomy" id="47425"/>
    <lineage>
        <taxon>Eukaryota</taxon>
        <taxon>Fungi</taxon>
        <taxon>Dikarya</taxon>
        <taxon>Basidiomycota</taxon>
        <taxon>Agaricomycotina</taxon>
        <taxon>Agaricomycetes</taxon>
        <taxon>Agaricomycetidae</taxon>
        <taxon>Agaricales</taxon>
        <taxon>Marasmiineae</taxon>
        <taxon>Physalacriaceae</taxon>
        <taxon>Armillaria</taxon>
    </lineage>
</organism>
<accession>A0AA39JK10</accession>
<reference evidence="1" key="1">
    <citation type="submission" date="2023-06" db="EMBL/GenBank/DDBJ databases">
        <authorList>
            <consortium name="Lawrence Berkeley National Laboratory"/>
            <person name="Ahrendt S."/>
            <person name="Sahu N."/>
            <person name="Indic B."/>
            <person name="Wong-Bajracharya J."/>
            <person name="Merenyi Z."/>
            <person name="Ke H.-M."/>
            <person name="Monk M."/>
            <person name="Kocsube S."/>
            <person name="Drula E."/>
            <person name="Lipzen A."/>
            <person name="Balint B."/>
            <person name="Henrissat B."/>
            <person name="Andreopoulos B."/>
            <person name="Martin F.M."/>
            <person name="Harder C.B."/>
            <person name="Rigling D."/>
            <person name="Ford K.L."/>
            <person name="Foster G.D."/>
            <person name="Pangilinan J."/>
            <person name="Papanicolaou A."/>
            <person name="Barry K."/>
            <person name="LaButti K."/>
            <person name="Viragh M."/>
            <person name="Koriabine M."/>
            <person name="Yan M."/>
            <person name="Riley R."/>
            <person name="Champramary S."/>
            <person name="Plett K.L."/>
            <person name="Tsai I.J."/>
            <person name="Slot J."/>
            <person name="Sipos G."/>
            <person name="Plett J."/>
            <person name="Nagy L.G."/>
            <person name="Grigoriev I.V."/>
        </authorList>
    </citation>
    <scope>NUCLEOTIDE SEQUENCE</scope>
    <source>
        <strain evidence="1">FPL87.14</strain>
    </source>
</reference>
<dbReference type="AlphaFoldDB" id="A0AA39JK10"/>
<comment type="caution">
    <text evidence="1">The sequence shown here is derived from an EMBL/GenBank/DDBJ whole genome shotgun (WGS) entry which is preliminary data.</text>
</comment>
<name>A0AA39JK10_9AGAR</name>
<evidence type="ECO:0000313" key="2">
    <source>
        <dbReference type="Proteomes" id="UP001175226"/>
    </source>
</evidence>